<dbReference type="EMBL" id="CAADFL010000150">
    <property type="protein sequence ID" value="VFK10673.1"/>
    <property type="molecule type" value="Genomic_DNA"/>
</dbReference>
<dbReference type="EMBL" id="CAADEZ010000142">
    <property type="protein sequence ID" value="VFJ55103.1"/>
    <property type="molecule type" value="Genomic_DNA"/>
</dbReference>
<evidence type="ECO:0000256" key="1">
    <source>
        <dbReference type="SAM" id="Phobius"/>
    </source>
</evidence>
<dbReference type="AlphaFoldDB" id="A0A450W0U7"/>
<dbReference type="EMBL" id="CAADFA010000164">
    <property type="protein sequence ID" value="VFJ55811.1"/>
    <property type="molecule type" value="Genomic_DNA"/>
</dbReference>
<reference evidence="4" key="1">
    <citation type="submission" date="2019-02" db="EMBL/GenBank/DDBJ databases">
        <authorList>
            <person name="Gruber-Vodicka R. H."/>
            <person name="Seah K. B. B."/>
        </authorList>
    </citation>
    <scope>NUCLEOTIDE SEQUENCE</scope>
    <source>
        <strain evidence="2">BECK_BZ163</strain>
        <strain evidence="4">BECK_BZ164</strain>
        <strain evidence="3">BECK_BZ165</strain>
    </source>
</reference>
<keyword evidence="1" id="KW-1133">Transmembrane helix</keyword>
<feature type="transmembrane region" description="Helical" evidence="1">
    <location>
        <begin position="7"/>
        <end position="30"/>
    </location>
</feature>
<keyword evidence="1" id="KW-0472">Membrane</keyword>
<evidence type="ECO:0000313" key="3">
    <source>
        <dbReference type="EMBL" id="VFJ55811.1"/>
    </source>
</evidence>
<accession>A0A450W0U7</accession>
<protein>
    <submittedName>
        <fullName evidence="4">Uncharacterized protein</fullName>
    </submittedName>
</protein>
<organism evidence="4">
    <name type="scientific">Candidatus Kentrum sp. FM</name>
    <dbReference type="NCBI Taxonomy" id="2126340"/>
    <lineage>
        <taxon>Bacteria</taxon>
        <taxon>Pseudomonadati</taxon>
        <taxon>Pseudomonadota</taxon>
        <taxon>Gammaproteobacteria</taxon>
        <taxon>Candidatus Kentrum</taxon>
    </lineage>
</organism>
<gene>
    <name evidence="2" type="ORF">BECKFM1743A_GA0114220_101423</name>
    <name evidence="4" type="ORF">BECKFM1743B_GA0114221_101503</name>
    <name evidence="3" type="ORF">BECKFM1743C_GA0114222_101644</name>
</gene>
<sequence>MSWLPLVIVTGFPVAIQAMYLALCPIVALIGRNKSIGFWGFLFFSILFSPVLGLFVAIVSTERDKK</sequence>
<name>A0A450W0U7_9GAMM</name>
<proteinExistence type="predicted"/>
<evidence type="ECO:0000313" key="2">
    <source>
        <dbReference type="EMBL" id="VFJ55103.1"/>
    </source>
</evidence>
<keyword evidence="1" id="KW-0812">Transmembrane</keyword>
<evidence type="ECO:0000313" key="4">
    <source>
        <dbReference type="EMBL" id="VFK10673.1"/>
    </source>
</evidence>
<feature type="transmembrane region" description="Helical" evidence="1">
    <location>
        <begin position="36"/>
        <end position="59"/>
    </location>
</feature>